<dbReference type="AlphaFoldDB" id="A0A6M2DCG2"/>
<accession>A0A6M2DCG2</accession>
<proteinExistence type="predicted"/>
<feature type="chain" id="PRO_5026748620" evidence="1">
    <location>
        <begin position="18"/>
        <end position="96"/>
    </location>
</feature>
<dbReference type="EMBL" id="GHWJ01010184">
    <property type="protein sequence ID" value="NOV42921.1"/>
    <property type="molecule type" value="Transcribed_RNA"/>
</dbReference>
<keyword evidence="1" id="KW-0732">Signal</keyword>
<protein>
    <submittedName>
        <fullName evidence="2">Putative secreted protein</fullName>
    </submittedName>
</protein>
<reference evidence="2" key="1">
    <citation type="submission" date="2019-09" db="EMBL/GenBank/DDBJ databases">
        <title>Organ-specific transcriptomic study of the physiology of the cattle tick, Rhipicephalus microplus.</title>
        <authorList>
            <person name="Tirloni L."/>
            <person name="Braz G."/>
            <person name="Gandara A.C.P."/>
            <person name="Sabadin G.A."/>
            <person name="da Silva R.M."/>
            <person name="Guizzo M.G."/>
            <person name="Machado J.A."/>
            <person name="Costa E.P."/>
            <person name="Gomes H.F."/>
            <person name="Moraes J."/>
            <person name="Mota M.B.S."/>
            <person name="Mesquita R.D."/>
            <person name="Alvarenga P.H."/>
            <person name="Alves F."/>
            <person name="Seixas A."/>
            <person name="da Fonseca R.N."/>
            <person name="Fogaca A."/>
            <person name="Logullo C."/>
            <person name="Tanaka A."/>
            <person name="Daffre S."/>
            <person name="Termignoni C."/>
            <person name="Vaz I.S.Jr."/>
            <person name="Oliveira P.L."/>
            <person name="Ribeiro J.M."/>
        </authorList>
    </citation>
    <scope>NUCLEOTIDE SEQUENCE</scope>
    <source>
        <strain evidence="2">Porto Alegre</strain>
    </source>
</reference>
<name>A0A6M2DCG2_RHIMP</name>
<feature type="signal peptide" evidence="1">
    <location>
        <begin position="1"/>
        <end position="17"/>
    </location>
</feature>
<evidence type="ECO:0000256" key="1">
    <source>
        <dbReference type="SAM" id="SignalP"/>
    </source>
</evidence>
<sequence length="96" mass="10930">MFCFFFFFFSYMGAAFSTKPDTKDKGVIVPPDIRYVGRVPWKITSMQMAIYINARTACHSYSKDESFSGTFDAKVLVCLSVCLYICLLVHLSVCPR</sequence>
<organism evidence="2">
    <name type="scientific">Rhipicephalus microplus</name>
    <name type="common">Cattle tick</name>
    <name type="synonym">Boophilus microplus</name>
    <dbReference type="NCBI Taxonomy" id="6941"/>
    <lineage>
        <taxon>Eukaryota</taxon>
        <taxon>Metazoa</taxon>
        <taxon>Ecdysozoa</taxon>
        <taxon>Arthropoda</taxon>
        <taxon>Chelicerata</taxon>
        <taxon>Arachnida</taxon>
        <taxon>Acari</taxon>
        <taxon>Parasitiformes</taxon>
        <taxon>Ixodida</taxon>
        <taxon>Ixodoidea</taxon>
        <taxon>Ixodidae</taxon>
        <taxon>Rhipicephalinae</taxon>
        <taxon>Rhipicephalus</taxon>
        <taxon>Boophilus</taxon>
    </lineage>
</organism>
<evidence type="ECO:0000313" key="2">
    <source>
        <dbReference type="EMBL" id="NOV42921.1"/>
    </source>
</evidence>